<feature type="compositionally biased region" description="Basic and acidic residues" evidence="1">
    <location>
        <begin position="1"/>
        <end position="11"/>
    </location>
</feature>
<gene>
    <name evidence="2" type="ORF">BGW38_009632</name>
</gene>
<feature type="region of interest" description="Disordered" evidence="1">
    <location>
        <begin position="1"/>
        <end position="41"/>
    </location>
</feature>
<protein>
    <submittedName>
        <fullName evidence="2">Uncharacterized protein</fullName>
    </submittedName>
</protein>
<name>A0A9P6K5I2_9FUNG</name>
<reference evidence="2" key="1">
    <citation type="journal article" date="2020" name="Fungal Divers.">
        <title>Resolving the Mortierellaceae phylogeny through synthesis of multi-gene phylogenetics and phylogenomics.</title>
        <authorList>
            <person name="Vandepol N."/>
            <person name="Liber J."/>
            <person name="Desiro A."/>
            <person name="Na H."/>
            <person name="Kennedy M."/>
            <person name="Barry K."/>
            <person name="Grigoriev I.V."/>
            <person name="Miller A.N."/>
            <person name="O'Donnell K."/>
            <person name="Stajich J.E."/>
            <person name="Bonito G."/>
        </authorList>
    </citation>
    <scope>NUCLEOTIDE SEQUENCE</scope>
    <source>
        <strain evidence="2">KOD1015</strain>
    </source>
</reference>
<feature type="compositionally biased region" description="Low complexity" evidence="1">
    <location>
        <begin position="23"/>
        <end position="39"/>
    </location>
</feature>
<dbReference type="AlphaFoldDB" id="A0A9P6K5I2"/>
<comment type="caution">
    <text evidence="2">The sequence shown here is derived from an EMBL/GenBank/DDBJ whole genome shotgun (WGS) entry which is preliminary data.</text>
</comment>
<feature type="non-terminal residue" evidence="2">
    <location>
        <position position="1"/>
    </location>
</feature>
<sequence length="100" mass="10552">MQRTVFEDYKYEPPLFNDANDLQSGSQSESQRSQRRLPQGYEADGSVTFGINLSTLLSCPNMFGGGGNSGSGSSGFGSGGTSVTAIKLSYSGFGSKLYLT</sequence>
<dbReference type="Proteomes" id="UP000780801">
    <property type="component" value="Unassembled WGS sequence"/>
</dbReference>
<keyword evidence="3" id="KW-1185">Reference proteome</keyword>
<dbReference type="GO" id="GO:0000077">
    <property type="term" value="P:DNA damage checkpoint signaling"/>
    <property type="evidence" value="ECO:0007669"/>
    <property type="project" value="InterPro"/>
</dbReference>
<dbReference type="EMBL" id="JAABOA010007194">
    <property type="protein sequence ID" value="KAF9547273.1"/>
    <property type="molecule type" value="Genomic_DNA"/>
</dbReference>
<evidence type="ECO:0000313" key="2">
    <source>
        <dbReference type="EMBL" id="KAF9547273.1"/>
    </source>
</evidence>
<dbReference type="Gene3D" id="3.70.10.10">
    <property type="match status" value="1"/>
</dbReference>
<organism evidence="2 3">
    <name type="scientific">Lunasporangiospora selenospora</name>
    <dbReference type="NCBI Taxonomy" id="979761"/>
    <lineage>
        <taxon>Eukaryota</taxon>
        <taxon>Fungi</taxon>
        <taxon>Fungi incertae sedis</taxon>
        <taxon>Mucoromycota</taxon>
        <taxon>Mortierellomycotina</taxon>
        <taxon>Mortierellomycetes</taxon>
        <taxon>Mortierellales</taxon>
        <taxon>Mortierellaceae</taxon>
        <taxon>Lunasporangiospora</taxon>
    </lineage>
</organism>
<proteinExistence type="predicted"/>
<evidence type="ECO:0000256" key="1">
    <source>
        <dbReference type="SAM" id="MobiDB-lite"/>
    </source>
</evidence>
<accession>A0A9P6K5I2</accession>
<evidence type="ECO:0000313" key="3">
    <source>
        <dbReference type="Proteomes" id="UP000780801"/>
    </source>
</evidence>